<feature type="DNA-binding region" description="H-T-H motif" evidence="2">
    <location>
        <begin position="35"/>
        <end position="54"/>
    </location>
</feature>
<protein>
    <submittedName>
        <fullName evidence="4">Transcriptional regulator, TetR family</fullName>
    </submittedName>
</protein>
<dbReference type="EMBL" id="FBSY01000002">
    <property type="protein sequence ID" value="CUW05047.1"/>
    <property type="molecule type" value="Genomic_DNA"/>
</dbReference>
<dbReference type="PANTHER" id="PTHR43479">
    <property type="entry name" value="ACREF/ENVCD OPERON REPRESSOR-RELATED"/>
    <property type="match status" value="1"/>
</dbReference>
<keyword evidence="5" id="KW-1185">Reference proteome</keyword>
<evidence type="ECO:0000313" key="5">
    <source>
        <dbReference type="Proteomes" id="UP000199271"/>
    </source>
</evidence>
<evidence type="ECO:0000256" key="1">
    <source>
        <dbReference type="ARBA" id="ARBA00023125"/>
    </source>
</evidence>
<dbReference type="SUPFAM" id="SSF46689">
    <property type="entry name" value="Homeodomain-like"/>
    <property type="match status" value="1"/>
</dbReference>
<evidence type="ECO:0000313" key="4">
    <source>
        <dbReference type="EMBL" id="CUW05047.1"/>
    </source>
</evidence>
<accession>A0ABP2B1Q8</accession>
<evidence type="ECO:0000259" key="3">
    <source>
        <dbReference type="PROSITE" id="PS50977"/>
    </source>
</evidence>
<name>A0ABP2B1Q8_9LACO</name>
<organism evidence="4 5">
    <name type="scientific">Leuconostoc gasicomitatum</name>
    <dbReference type="NCBI Taxonomy" id="115778"/>
    <lineage>
        <taxon>Bacteria</taxon>
        <taxon>Bacillati</taxon>
        <taxon>Bacillota</taxon>
        <taxon>Bacilli</taxon>
        <taxon>Lactobacillales</taxon>
        <taxon>Lactobacillaceae</taxon>
        <taxon>Leuconostoc</taxon>
        <taxon>Leuconostoc gelidum group</taxon>
    </lineage>
</organism>
<gene>
    <name evidence="4" type="ORF">C122C_1119</name>
</gene>
<dbReference type="InterPro" id="IPR001647">
    <property type="entry name" value="HTH_TetR"/>
</dbReference>
<evidence type="ECO:0000256" key="2">
    <source>
        <dbReference type="PROSITE-ProRule" id="PRU00335"/>
    </source>
</evidence>
<dbReference type="Gene3D" id="1.10.357.10">
    <property type="entry name" value="Tetracycline Repressor, domain 2"/>
    <property type="match status" value="1"/>
</dbReference>
<sequence length="186" mass="21624">MAATHHSLIIKKDSQNYLTTALLQLLETHDLNTITVTQVVKRAGVSRMAFYRNFTTLDELLMMYFKPAIAARFQDIFEHVPTDQKLIAIGKFFSDFGPTLKISTNRGFEHIIRQLFNENMTMFYRQIMAAVDISPIRLNYWIEFMSAGVYNIWREWLLTNQTEPLTTIHDLIAILQQSTMKALLSE</sequence>
<dbReference type="Pfam" id="PF00440">
    <property type="entry name" value="TetR_N"/>
    <property type="match status" value="1"/>
</dbReference>
<proteinExistence type="predicted"/>
<comment type="caution">
    <text evidence="4">The sequence shown here is derived from an EMBL/GenBank/DDBJ whole genome shotgun (WGS) entry which is preliminary data.</text>
</comment>
<dbReference type="InterPro" id="IPR009057">
    <property type="entry name" value="Homeodomain-like_sf"/>
</dbReference>
<dbReference type="InterPro" id="IPR050624">
    <property type="entry name" value="HTH-type_Tx_Regulator"/>
</dbReference>
<dbReference type="Proteomes" id="UP000199271">
    <property type="component" value="Unassembled WGS sequence"/>
</dbReference>
<dbReference type="RefSeq" id="WP_060391073.1">
    <property type="nucleotide sequence ID" value="NZ_FBSY01000002.1"/>
</dbReference>
<dbReference type="PANTHER" id="PTHR43479:SF11">
    <property type="entry name" value="ACREF_ENVCD OPERON REPRESSOR-RELATED"/>
    <property type="match status" value="1"/>
</dbReference>
<dbReference type="PROSITE" id="PS50977">
    <property type="entry name" value="HTH_TETR_2"/>
    <property type="match status" value="1"/>
</dbReference>
<feature type="domain" description="HTH tetR-type" evidence="3">
    <location>
        <begin position="12"/>
        <end position="72"/>
    </location>
</feature>
<reference evidence="4 5" key="1">
    <citation type="submission" date="2015-12" db="EMBL/GenBank/DDBJ databases">
        <authorList>
            <person name="Andreevskaya M."/>
        </authorList>
    </citation>
    <scope>NUCLEOTIDE SEQUENCE [LARGE SCALE GENOMIC DNA]</scope>
    <source>
        <strain evidence="4 5">C122c</strain>
    </source>
</reference>
<keyword evidence="1 2" id="KW-0238">DNA-binding</keyword>